<protein>
    <submittedName>
        <fullName evidence="1">Uncharacterized protein</fullName>
    </submittedName>
</protein>
<evidence type="ECO:0000313" key="2">
    <source>
        <dbReference type="Proteomes" id="UP000280292"/>
    </source>
</evidence>
<evidence type="ECO:0000313" key="1">
    <source>
        <dbReference type="EMBL" id="RML46118.1"/>
    </source>
</evidence>
<dbReference type="AlphaFoldDB" id="A0A3M2W6G2"/>
<accession>A0A3M2W6G2</accession>
<comment type="caution">
    <text evidence="1">The sequence shown here is derived from an EMBL/GenBank/DDBJ whole genome shotgun (WGS) entry which is preliminary data.</text>
</comment>
<organism evidence="1 2">
    <name type="scientific">Pseudomonas syringae pv. ribicola</name>
    <dbReference type="NCBI Taxonomy" id="55398"/>
    <lineage>
        <taxon>Bacteria</taxon>
        <taxon>Pseudomonadati</taxon>
        <taxon>Pseudomonadota</taxon>
        <taxon>Gammaproteobacteria</taxon>
        <taxon>Pseudomonadales</taxon>
        <taxon>Pseudomonadaceae</taxon>
        <taxon>Pseudomonas</taxon>
    </lineage>
</organism>
<gene>
    <name evidence="1" type="ORF">ALQ95_01281</name>
</gene>
<name>A0A3M2W6G2_PSESI</name>
<sequence>MTMCVGWKFKDDIYLFGDTLFSQKKSDCLTSGPLTSFGELQGEEKV</sequence>
<proteinExistence type="predicted"/>
<reference evidence="1 2" key="1">
    <citation type="submission" date="2018-08" db="EMBL/GenBank/DDBJ databases">
        <title>Recombination of ecologically and evolutionarily significant loci maintains genetic cohesion in the Pseudomonas syringae species complex.</title>
        <authorList>
            <person name="Dillon M."/>
            <person name="Thakur S."/>
            <person name="Almeida R.N.D."/>
            <person name="Weir B.S."/>
            <person name="Guttman D.S."/>
        </authorList>
    </citation>
    <scope>NUCLEOTIDE SEQUENCE [LARGE SCALE GENOMIC DNA]</scope>
    <source>
        <strain evidence="1 2">ICMP 3883</strain>
    </source>
</reference>
<dbReference type="EMBL" id="RBNR01000081">
    <property type="protein sequence ID" value="RML46118.1"/>
    <property type="molecule type" value="Genomic_DNA"/>
</dbReference>
<dbReference type="Proteomes" id="UP000280292">
    <property type="component" value="Unassembled WGS sequence"/>
</dbReference>